<reference evidence="2" key="1">
    <citation type="submission" date="2025-08" db="UniProtKB">
        <authorList>
            <consortium name="Ensembl"/>
        </authorList>
    </citation>
    <scope>IDENTIFICATION</scope>
</reference>
<dbReference type="PANTHER" id="PTHR11576:SF3">
    <property type="entry name" value="SI:CH211-14A17.6-RELATED"/>
    <property type="match status" value="1"/>
</dbReference>
<sequence length="233" mass="25822">MIAVLLSYCLCSLLAIMSGACCFFLLADMAVDCGPISVTLRWRAARSQMDPLLLCLGGCYPFSVSAGEAMFHVALNYSLQEDSRLYSPELSFNYFSGPYQSREYPLGSFIHILATVEQKAHQPLLLLLEECGHRNTRAAAGGCLVDSMTSNSKFEPRQTSSLSLQAFNFAVVEVYIHCKLLAWDPSCLDTSRKACHYVHGWELLDDPSHSNLCSCCDSSCKSQKGSSIRYYMT</sequence>
<dbReference type="GO" id="GO:2000344">
    <property type="term" value="P:positive regulation of acrosome reaction"/>
    <property type="evidence" value="ECO:0007669"/>
    <property type="project" value="TreeGrafter"/>
</dbReference>
<evidence type="ECO:0000313" key="2">
    <source>
        <dbReference type="Ensembl" id="ENSSTUP00000019523.1"/>
    </source>
</evidence>
<dbReference type="GO" id="GO:0007339">
    <property type="term" value="P:binding of sperm to zona pellucida"/>
    <property type="evidence" value="ECO:0007669"/>
    <property type="project" value="TreeGrafter"/>
</dbReference>
<name>A0A673XDP0_SALTR</name>
<dbReference type="OMA" id="FFLLADM"/>
<reference evidence="2" key="2">
    <citation type="submission" date="2025-09" db="UniProtKB">
        <authorList>
            <consortium name="Ensembl"/>
        </authorList>
    </citation>
    <scope>IDENTIFICATION</scope>
</reference>
<evidence type="ECO:0000313" key="3">
    <source>
        <dbReference type="Proteomes" id="UP000472277"/>
    </source>
</evidence>
<organism evidence="2 3">
    <name type="scientific">Salmo trutta</name>
    <name type="common">Brown trout</name>
    <dbReference type="NCBI Taxonomy" id="8032"/>
    <lineage>
        <taxon>Eukaryota</taxon>
        <taxon>Metazoa</taxon>
        <taxon>Chordata</taxon>
        <taxon>Craniata</taxon>
        <taxon>Vertebrata</taxon>
        <taxon>Euteleostomi</taxon>
        <taxon>Actinopterygii</taxon>
        <taxon>Neopterygii</taxon>
        <taxon>Teleostei</taxon>
        <taxon>Protacanthopterygii</taxon>
        <taxon>Salmoniformes</taxon>
        <taxon>Salmonidae</taxon>
        <taxon>Salmoninae</taxon>
        <taxon>Salmo</taxon>
    </lineage>
</organism>
<dbReference type="GO" id="GO:0032190">
    <property type="term" value="F:acrosin binding"/>
    <property type="evidence" value="ECO:0007669"/>
    <property type="project" value="TreeGrafter"/>
</dbReference>
<feature type="domain" description="ZP-C" evidence="1">
    <location>
        <begin position="95"/>
        <end position="195"/>
    </location>
</feature>
<accession>A0A673XDP0</accession>
<evidence type="ECO:0000259" key="1">
    <source>
        <dbReference type="Pfam" id="PF00100"/>
    </source>
</evidence>
<dbReference type="InterPro" id="IPR055355">
    <property type="entry name" value="ZP-C"/>
</dbReference>
<protein>
    <recommendedName>
        <fullName evidence="1">ZP-C domain-containing protein</fullName>
    </recommendedName>
</protein>
<dbReference type="InParanoid" id="A0A673XDP0"/>
<dbReference type="Ensembl" id="ENSSTUT00000020525.1">
    <property type="protein sequence ID" value="ENSSTUP00000019523.1"/>
    <property type="gene ID" value="ENSSTUG00000008683.1"/>
</dbReference>
<dbReference type="Gene3D" id="2.60.40.4100">
    <property type="entry name" value="Zona pellucida, ZP-C domain"/>
    <property type="match status" value="1"/>
</dbReference>
<dbReference type="GO" id="GO:0035803">
    <property type="term" value="P:egg coat formation"/>
    <property type="evidence" value="ECO:0007669"/>
    <property type="project" value="TreeGrafter"/>
</dbReference>
<dbReference type="Proteomes" id="UP000472277">
    <property type="component" value="Chromosome 21"/>
</dbReference>
<dbReference type="InterPro" id="IPR042235">
    <property type="entry name" value="ZP-C_dom"/>
</dbReference>
<proteinExistence type="predicted"/>
<dbReference type="FunFam" id="2.60.40.4100:FF:000002">
    <property type="entry name" value="Zona pellucida sperm-binding protein 3"/>
    <property type="match status" value="1"/>
</dbReference>
<dbReference type="GeneTree" id="ENSGT00990000214019"/>
<keyword evidence="3" id="KW-1185">Reference proteome</keyword>
<dbReference type="GO" id="GO:0031012">
    <property type="term" value="C:extracellular matrix"/>
    <property type="evidence" value="ECO:0007669"/>
    <property type="project" value="TreeGrafter"/>
</dbReference>
<dbReference type="AlphaFoldDB" id="A0A673XDP0"/>
<dbReference type="PANTHER" id="PTHR11576">
    <property type="entry name" value="ZONA PELLUCIDA SPERM-BINDING PROTEIN 3"/>
    <property type="match status" value="1"/>
</dbReference>
<dbReference type="Pfam" id="PF00100">
    <property type="entry name" value="Zona_pellucida"/>
    <property type="match status" value="1"/>
</dbReference>